<feature type="compositionally biased region" description="Basic and acidic residues" evidence="1">
    <location>
        <begin position="271"/>
        <end position="284"/>
    </location>
</feature>
<comment type="caution">
    <text evidence="2">The sequence shown here is derived from an EMBL/GenBank/DDBJ whole genome shotgun (WGS) entry which is preliminary data.</text>
</comment>
<dbReference type="RefSeq" id="WP_171360871.1">
    <property type="nucleotide sequence ID" value="NZ_VTXC01000021.1"/>
</dbReference>
<evidence type="ECO:0000313" key="3">
    <source>
        <dbReference type="Proteomes" id="UP000565719"/>
    </source>
</evidence>
<evidence type="ECO:0000256" key="1">
    <source>
        <dbReference type="SAM" id="MobiDB-lite"/>
    </source>
</evidence>
<evidence type="ECO:0000313" key="2">
    <source>
        <dbReference type="EMBL" id="NOH71564.1"/>
    </source>
</evidence>
<feature type="region of interest" description="Disordered" evidence="1">
    <location>
        <begin position="271"/>
        <end position="295"/>
    </location>
</feature>
<sequence>MNTQPTLCTVAIAVSAAISLSGCGGDSDNSASITTSTSYIHHNQQTCADTNFDGQCSQYEQQVLLGNGYPKMLNISGATLTAPAEIDIVSPFTTLIHSEMLYNPKVQGQVNNAKAYLQAKLGNHVGVYFKTLDINYGPSHQSQILMQSLIQAQQSGLRGASPMVKIAHALDVMIKYQTLDLSSLNLDKESSQQLLVDGAVLVHGSQVDNSLKSLKSIALNPANNKLLYLDEQDTVKELSTSVRTASGLTTNQQTSSELTKKHTIAPRAHIRSEDHHESDHHGNDDDFGGNANNLPSFDKDTSRVIKQVLPALNSVQSYKLYNPENHAIQVDNCEVSGGNGIFLTSLKDNTAHGTSADSPSVINIQPIVQIDTTGGASGSELPTLPPTPPVVIEPSSASCYNDNFEWMKPLYLQNSLLVRWDNGLETAKDQLWLLDNKSLNRLSWLSDVKTSDKQVIVSKDEQSILLIPDIESQTADALNPKLIPLNNRTLGAPSIIGLQQNEDFPNITTASFAINEQIVFALQNESKSKHQMIWVSKNEPNRSLSPIEGQGVIKYLESSPDGKFTVAVTAKNIYLLNNQTQQISRAIDFDSAGITNLFVQNDKAIAVGDGKIDYFQFANLSGPKLLVATHLITEELVKKWGKAQEGSTTLYQILSQTPQYTNLQAHQIITPFQNINLDWNILQGEVKSVNISGTYRGENITITKPL</sequence>
<accession>A0A7Y4A0F0</accession>
<name>A0A7Y4A0F0_9VIBR</name>
<dbReference type="EMBL" id="VTXC01000021">
    <property type="protein sequence ID" value="NOH71564.1"/>
    <property type="molecule type" value="Genomic_DNA"/>
</dbReference>
<protein>
    <submittedName>
        <fullName evidence="2">Uncharacterized protein</fullName>
    </submittedName>
</protein>
<dbReference type="AlphaFoldDB" id="A0A7Y4A0F0"/>
<proteinExistence type="predicted"/>
<organism evidence="2 3">
    <name type="scientific">Vibrio pectenicida</name>
    <dbReference type="NCBI Taxonomy" id="62763"/>
    <lineage>
        <taxon>Bacteria</taxon>
        <taxon>Pseudomonadati</taxon>
        <taxon>Pseudomonadota</taxon>
        <taxon>Gammaproteobacteria</taxon>
        <taxon>Vibrionales</taxon>
        <taxon>Vibrionaceae</taxon>
        <taxon>Vibrio</taxon>
    </lineage>
</organism>
<dbReference type="Proteomes" id="UP000565719">
    <property type="component" value="Unassembled WGS sequence"/>
</dbReference>
<gene>
    <name evidence="2" type="ORF">F0225_09480</name>
</gene>
<reference evidence="2 3" key="1">
    <citation type="submission" date="2019-09" db="EMBL/GenBank/DDBJ databases">
        <title>Draft genome sequencing and comparative genomics of hatchery-associated Vibrios.</title>
        <authorList>
            <person name="Kehlet-Delgado H."/>
            <person name="Mueller R.S."/>
        </authorList>
    </citation>
    <scope>NUCLEOTIDE SEQUENCE [LARGE SCALE GENOMIC DNA]</scope>
    <source>
        <strain evidence="2 3">99-46-Y</strain>
    </source>
</reference>